<comment type="caution">
    <text evidence="2">The sequence shown here is derived from an EMBL/GenBank/DDBJ whole genome shotgun (WGS) entry which is preliminary data.</text>
</comment>
<dbReference type="NCBIfam" id="NF042935">
    <property type="entry name" value="SCO6880_fam"/>
    <property type="match status" value="1"/>
</dbReference>
<feature type="transmembrane region" description="Helical" evidence="1">
    <location>
        <begin position="50"/>
        <end position="69"/>
    </location>
</feature>
<evidence type="ECO:0000313" key="2">
    <source>
        <dbReference type="EMBL" id="MBB3092160.1"/>
    </source>
</evidence>
<dbReference type="RefSeq" id="WP_183551716.1">
    <property type="nucleotide sequence ID" value="NZ_BMQT01000017.1"/>
</dbReference>
<gene>
    <name evidence="2" type="ORF">FHS12_005137</name>
</gene>
<dbReference type="AlphaFoldDB" id="A0A7W5A9V2"/>
<keyword evidence="1" id="KW-1133">Transmembrane helix</keyword>
<name>A0A7W5A9V2_9ACTN</name>
<keyword evidence="1" id="KW-0812">Transmembrane</keyword>
<protein>
    <recommendedName>
        <fullName evidence="4">Integral membrane protein</fullName>
    </recommendedName>
</protein>
<keyword evidence="3" id="KW-1185">Reference proteome</keyword>
<dbReference type="InterPro" id="IPR049978">
    <property type="entry name" value="SCO6880-like"/>
</dbReference>
<keyword evidence="1" id="KW-0472">Membrane</keyword>
<reference evidence="2 3" key="1">
    <citation type="submission" date="2020-08" db="EMBL/GenBank/DDBJ databases">
        <title>Genomic Encyclopedia of Type Strains, Phase III (KMG-III): the genomes of soil and plant-associated and newly described type strains.</title>
        <authorList>
            <person name="Whitman W."/>
        </authorList>
    </citation>
    <scope>NUCLEOTIDE SEQUENCE [LARGE SCALE GENOMIC DNA]</scope>
    <source>
        <strain evidence="2 3">CECT 3302</strain>
    </source>
</reference>
<proteinExistence type="predicted"/>
<evidence type="ECO:0000313" key="3">
    <source>
        <dbReference type="Proteomes" id="UP000577707"/>
    </source>
</evidence>
<accession>A0A7W5A9V2</accession>
<dbReference type="EMBL" id="JACHXG010000017">
    <property type="protein sequence ID" value="MBB3092160.1"/>
    <property type="molecule type" value="Genomic_DNA"/>
</dbReference>
<feature type="transmembrane region" description="Helical" evidence="1">
    <location>
        <begin position="21"/>
        <end position="44"/>
    </location>
</feature>
<dbReference type="Proteomes" id="UP000577707">
    <property type="component" value="Unassembled WGS sequence"/>
</dbReference>
<sequence>MSESAQVRADRYGNWMRPSSAGLFGLSLAALIVAGGGVVFAMLFMVSGKWQGMLVVLGLTAAVVLIGFVRFGGRTLAGKLTDWVSLARRRARGETLYVTGALSTLPPEVAERLPGVLLDVETVSGSDGLGRRYSLLHHKAVGQLAAVFGCAPNGAAMQDQAVVNGQVANFGQWVSSLSVEDGLTGATIVVDSASESSAGMVQAIKDTYVESAPEFAAQVLGAAADTLPGRTSTVNVYATMVYDVETLAGSKNDLDAAVAEVAARMPSTSTSLASAGGNAVTPLVEHELSQVAELAYQPSRDQEMALDALEGLTVPRSWEHAGPEFFDDSAGRIVRHDGVASATVMMTVPPQSFIHARSFDALFGPNPKFLRKRVAIFYRPVDPGRGARTVDQQVKNAQWRMDTRRSRPTAYDRAARAVAEKTEEELAAGARLSMFSMMVTVTFADEEKAQREALHQLKMLMTPLMMDHRFVEHAGSAAFHITLPFGVLPWRYSAKPVWLEGAMD</sequence>
<evidence type="ECO:0008006" key="4">
    <source>
        <dbReference type="Google" id="ProtNLM"/>
    </source>
</evidence>
<evidence type="ECO:0000256" key="1">
    <source>
        <dbReference type="SAM" id="Phobius"/>
    </source>
</evidence>
<organism evidence="2 3">
    <name type="scientific">Nocardioides albus</name>
    <dbReference type="NCBI Taxonomy" id="1841"/>
    <lineage>
        <taxon>Bacteria</taxon>
        <taxon>Bacillati</taxon>
        <taxon>Actinomycetota</taxon>
        <taxon>Actinomycetes</taxon>
        <taxon>Propionibacteriales</taxon>
        <taxon>Nocardioidaceae</taxon>
        <taxon>Nocardioides</taxon>
    </lineage>
</organism>